<dbReference type="Pfam" id="PF04080">
    <property type="entry name" value="Per1"/>
    <property type="match status" value="1"/>
</dbReference>
<dbReference type="AlphaFoldDB" id="A0A369JG43"/>
<evidence type="ECO:0000256" key="2">
    <source>
        <dbReference type="ARBA" id="ARBA00022502"/>
    </source>
</evidence>
<comment type="subcellular location">
    <subcellularLocation>
        <location evidence="1">Endomembrane system</location>
        <topology evidence="1">Multi-pass membrane protein</topology>
    </subcellularLocation>
    <subcellularLocation>
        <location evidence="7">Endoplasmic reticulum membrane</location>
        <topology evidence="7">Multi-pass membrane protein</topology>
    </subcellularLocation>
</comment>
<comment type="caution">
    <text evidence="8">The sequence shown here is derived from an EMBL/GenBank/DDBJ whole genome shotgun (WGS) entry which is preliminary data.</text>
</comment>
<keyword evidence="9" id="KW-1185">Reference proteome</keyword>
<comment type="function">
    <text evidence="7">Involved in the lipid remodeling steps of GPI-anchor maturation.</text>
</comment>
<dbReference type="InterPro" id="IPR007217">
    <property type="entry name" value="Per1-like"/>
</dbReference>
<keyword evidence="4" id="KW-0732">Signal</keyword>
<feature type="transmembrane region" description="Helical" evidence="7">
    <location>
        <begin position="117"/>
        <end position="138"/>
    </location>
</feature>
<evidence type="ECO:0000256" key="1">
    <source>
        <dbReference type="ARBA" id="ARBA00004127"/>
    </source>
</evidence>
<protein>
    <recommendedName>
        <fullName evidence="7">Post-GPI attachment to proteins factor 3</fullName>
    </recommendedName>
</protein>
<dbReference type="STRING" id="39966.A0A369JG43"/>
<gene>
    <name evidence="8" type="ORF">Hypma_013654</name>
</gene>
<dbReference type="EMBL" id="LUEZ02000080">
    <property type="protein sequence ID" value="RDB19375.1"/>
    <property type="molecule type" value="Genomic_DNA"/>
</dbReference>
<feature type="transmembrane region" description="Helical" evidence="7">
    <location>
        <begin position="88"/>
        <end position="111"/>
    </location>
</feature>
<keyword evidence="6 7" id="KW-0472">Membrane</keyword>
<keyword evidence="5 7" id="KW-1133">Transmembrane helix</keyword>
<organism evidence="8 9">
    <name type="scientific">Hypsizygus marmoreus</name>
    <name type="common">White beech mushroom</name>
    <name type="synonym">Agaricus marmoreus</name>
    <dbReference type="NCBI Taxonomy" id="39966"/>
    <lineage>
        <taxon>Eukaryota</taxon>
        <taxon>Fungi</taxon>
        <taxon>Dikarya</taxon>
        <taxon>Basidiomycota</taxon>
        <taxon>Agaricomycotina</taxon>
        <taxon>Agaricomycetes</taxon>
        <taxon>Agaricomycetidae</taxon>
        <taxon>Agaricales</taxon>
        <taxon>Tricholomatineae</taxon>
        <taxon>Lyophyllaceae</taxon>
        <taxon>Hypsizygus</taxon>
    </lineage>
</organism>
<keyword evidence="2 7" id="KW-0337">GPI-anchor biosynthesis</keyword>
<evidence type="ECO:0000256" key="6">
    <source>
        <dbReference type="ARBA" id="ARBA00023136"/>
    </source>
</evidence>
<name>A0A369JG43_HYPMA</name>
<dbReference type="InParanoid" id="A0A369JG43"/>
<feature type="transmembrane region" description="Helical" evidence="7">
    <location>
        <begin position="159"/>
        <end position="179"/>
    </location>
</feature>
<evidence type="ECO:0000313" key="9">
    <source>
        <dbReference type="Proteomes" id="UP000076154"/>
    </source>
</evidence>
<comment type="caution">
    <text evidence="7">Lacks conserved residue(s) required for the propagation of feature annotation.</text>
</comment>
<dbReference type="Proteomes" id="UP000076154">
    <property type="component" value="Unassembled WGS sequence"/>
</dbReference>
<sequence length="238" mass="27368">MNLLAHVRGASKIIDRIPRNHPMKKFYLVWSFLSVNAWFWSSVFHTRDKPITEKLDYFCAASSILFALYYTVIRLFHLYPSQKAHSTIRIYTLWTSLCGITFLSHISYLSLLPRFDYAYNIVFNLIIGLAHNALWLLYSLPISFIQRFPSKPKSYRPPYASKAAVFVALTTAATALEVFDFPPLGRVIDAHALWHLATVPIGLFWKYIFLCRNHRRLWTTSGPAITPLLVITQSNGPA</sequence>
<dbReference type="PANTHER" id="PTHR13148:SF0">
    <property type="entry name" value="POST-GPI ATTACHMENT TO PROTEINS FACTOR 3"/>
    <property type="match status" value="1"/>
</dbReference>
<accession>A0A369JG43</accession>
<comment type="similarity">
    <text evidence="7">Belongs to the PGAP3 family.</text>
</comment>
<dbReference type="GO" id="GO:0016788">
    <property type="term" value="F:hydrolase activity, acting on ester bonds"/>
    <property type="evidence" value="ECO:0007669"/>
    <property type="project" value="TreeGrafter"/>
</dbReference>
<keyword evidence="7" id="KW-0256">Endoplasmic reticulum</keyword>
<evidence type="ECO:0000256" key="7">
    <source>
        <dbReference type="RuleBase" id="RU365066"/>
    </source>
</evidence>
<feature type="transmembrane region" description="Helical" evidence="7">
    <location>
        <begin position="55"/>
        <end position="76"/>
    </location>
</feature>
<evidence type="ECO:0000256" key="3">
    <source>
        <dbReference type="ARBA" id="ARBA00022692"/>
    </source>
</evidence>
<proteinExistence type="inferred from homology"/>
<dbReference type="GO" id="GO:0005789">
    <property type="term" value="C:endoplasmic reticulum membrane"/>
    <property type="evidence" value="ECO:0007669"/>
    <property type="project" value="UniProtKB-SubCell"/>
</dbReference>
<evidence type="ECO:0000256" key="5">
    <source>
        <dbReference type="ARBA" id="ARBA00022989"/>
    </source>
</evidence>
<dbReference type="PANTHER" id="PTHR13148">
    <property type="entry name" value="PER1-RELATED"/>
    <property type="match status" value="1"/>
</dbReference>
<reference evidence="8" key="1">
    <citation type="submission" date="2018-04" db="EMBL/GenBank/DDBJ databases">
        <title>Whole genome sequencing of Hypsizygus marmoreus.</title>
        <authorList>
            <person name="Choi I.-G."/>
            <person name="Min B."/>
            <person name="Kim J.-G."/>
            <person name="Kim S."/>
            <person name="Oh Y.-L."/>
            <person name="Kong W.-S."/>
            <person name="Park H."/>
            <person name="Jeong J."/>
            <person name="Song E.-S."/>
        </authorList>
    </citation>
    <scope>NUCLEOTIDE SEQUENCE [LARGE SCALE GENOMIC DNA]</scope>
    <source>
        <strain evidence="8">51987-8</strain>
    </source>
</reference>
<dbReference type="FunCoup" id="A0A369JG43">
    <property type="interactions" value="72"/>
</dbReference>
<feature type="transmembrane region" description="Helical" evidence="7">
    <location>
        <begin position="191"/>
        <end position="209"/>
    </location>
</feature>
<feature type="transmembrane region" description="Helical" evidence="7">
    <location>
        <begin position="26"/>
        <end position="43"/>
    </location>
</feature>
<dbReference type="OrthoDB" id="419770at2759"/>
<evidence type="ECO:0000256" key="4">
    <source>
        <dbReference type="ARBA" id="ARBA00022729"/>
    </source>
</evidence>
<evidence type="ECO:0000313" key="8">
    <source>
        <dbReference type="EMBL" id="RDB19375.1"/>
    </source>
</evidence>
<keyword evidence="3 7" id="KW-0812">Transmembrane</keyword>
<dbReference type="GO" id="GO:0006506">
    <property type="term" value="P:GPI anchor biosynthetic process"/>
    <property type="evidence" value="ECO:0007669"/>
    <property type="project" value="UniProtKB-KW"/>
</dbReference>